<organism evidence="1 2">
    <name type="scientific">Callosobruchus maculatus</name>
    <name type="common">Southern cowpea weevil</name>
    <name type="synonym">Pulse bruchid</name>
    <dbReference type="NCBI Taxonomy" id="64391"/>
    <lineage>
        <taxon>Eukaryota</taxon>
        <taxon>Metazoa</taxon>
        <taxon>Ecdysozoa</taxon>
        <taxon>Arthropoda</taxon>
        <taxon>Hexapoda</taxon>
        <taxon>Insecta</taxon>
        <taxon>Pterygota</taxon>
        <taxon>Neoptera</taxon>
        <taxon>Endopterygota</taxon>
        <taxon>Coleoptera</taxon>
        <taxon>Polyphaga</taxon>
        <taxon>Cucujiformia</taxon>
        <taxon>Chrysomeloidea</taxon>
        <taxon>Chrysomelidae</taxon>
        <taxon>Bruchinae</taxon>
        <taxon>Bruchini</taxon>
        <taxon>Callosobruchus</taxon>
    </lineage>
</organism>
<evidence type="ECO:0000313" key="1">
    <source>
        <dbReference type="EMBL" id="VEN59612.1"/>
    </source>
</evidence>
<dbReference type="AlphaFoldDB" id="A0A653DJC2"/>
<dbReference type="Proteomes" id="UP000410492">
    <property type="component" value="Unassembled WGS sequence"/>
</dbReference>
<evidence type="ECO:0000313" key="2">
    <source>
        <dbReference type="Proteomes" id="UP000410492"/>
    </source>
</evidence>
<sequence>MCLAGSNMVIKVQFRFEFSAANNRNNNGSCAVTVYHKDSEYSMEKMLLHEHEVPGWFEEYSMGVLNIM</sequence>
<proteinExistence type="predicted"/>
<name>A0A653DJC2_CALMS</name>
<keyword evidence="2" id="KW-1185">Reference proteome</keyword>
<reference evidence="1 2" key="1">
    <citation type="submission" date="2019-01" db="EMBL/GenBank/DDBJ databases">
        <authorList>
            <person name="Sayadi A."/>
        </authorList>
    </citation>
    <scope>NUCLEOTIDE SEQUENCE [LARGE SCALE GENOMIC DNA]</scope>
</reference>
<gene>
    <name evidence="1" type="ORF">CALMAC_LOCUS17570</name>
</gene>
<dbReference type="EMBL" id="CAACVG010012092">
    <property type="protein sequence ID" value="VEN59612.1"/>
    <property type="molecule type" value="Genomic_DNA"/>
</dbReference>
<accession>A0A653DJC2</accession>
<protein>
    <submittedName>
        <fullName evidence="1">Uncharacterized protein</fullName>
    </submittedName>
</protein>